<evidence type="ECO:0000256" key="1">
    <source>
        <dbReference type="SAM" id="Phobius"/>
    </source>
</evidence>
<dbReference type="KEGG" id="lact:D7I46_11235"/>
<proteinExistence type="predicted"/>
<evidence type="ECO:0000313" key="3">
    <source>
        <dbReference type="Proteomes" id="UP000269374"/>
    </source>
</evidence>
<gene>
    <name evidence="2" type="ORF">D7I46_11235</name>
</gene>
<dbReference type="EMBL" id="CP032627">
    <property type="protein sequence ID" value="AYG01581.1"/>
    <property type="molecule type" value="Genomic_DNA"/>
</dbReference>
<keyword evidence="1" id="KW-1133">Transmembrane helix</keyword>
<protein>
    <submittedName>
        <fullName evidence="2">Uncharacterized protein</fullName>
    </submittedName>
</protein>
<name>A0A387BSY2_9LACT</name>
<organism evidence="2 3">
    <name type="scientific">Lactococcus allomyrinae</name>
    <dbReference type="NCBI Taxonomy" id="2419773"/>
    <lineage>
        <taxon>Bacteria</taxon>
        <taxon>Bacillati</taxon>
        <taxon>Bacillota</taxon>
        <taxon>Bacilli</taxon>
        <taxon>Lactobacillales</taxon>
        <taxon>Streptococcaceae</taxon>
        <taxon>Lactococcus</taxon>
    </lineage>
</organism>
<feature type="transmembrane region" description="Helical" evidence="1">
    <location>
        <begin position="455"/>
        <end position="476"/>
    </location>
</feature>
<keyword evidence="1" id="KW-0812">Transmembrane</keyword>
<reference evidence="2 3" key="1">
    <citation type="submission" date="2018-09" db="EMBL/GenBank/DDBJ databases">
        <title>Genome sequencing of strain 1JSPR-7.</title>
        <authorList>
            <person name="Heo J."/>
            <person name="Kim S.-J."/>
            <person name="Kwon S.-W."/>
        </authorList>
    </citation>
    <scope>NUCLEOTIDE SEQUENCE [LARGE SCALE GENOMIC DNA]</scope>
    <source>
        <strain evidence="2 3">1JSPR-7</strain>
    </source>
</reference>
<evidence type="ECO:0000313" key="2">
    <source>
        <dbReference type="EMBL" id="AYG01581.1"/>
    </source>
</evidence>
<keyword evidence="3" id="KW-1185">Reference proteome</keyword>
<dbReference type="AlphaFoldDB" id="A0A387BSY2"/>
<dbReference type="OrthoDB" id="2240470at2"/>
<keyword evidence="1" id="KW-0472">Membrane</keyword>
<sequence>MQSEVQVDPTKVNPDIIEFSNGFSIGPGIRHSAEEAFSIMGYMLQMKGLPLLTDLNGKETESIVFHQPDRGRAALTFTNFSGEAIAELPLGPVAITTRSGTFQKLVTISKEKQKIDLDIANLDNRLKISFEASKGDSLTDFGRYVVESGQRNFLSFKVIISKNFNRLGGAFVLTPSPNLVIDSVTPDSNIEGFDVSAITGSGTNPSESLSQQLIVPALSNNLVLTVKAHVISTPVGSISPGGSTISISGTDDNALAASAKSPAVVLTGINFAMANEQGNKLVTNRQYLLGRYVKNGYEIYSATQGWVKEESLKEVNLEKVTVLRGGLQYMIGNSEILPIPKATSRFNFNAKENGKINQSLIQIIGLAEGSNYFMYPVENSTDKELLLKPINFSVFARFSITRDGVLITKNSIGEARNQNFSFNTSIPDFQSGVNEYNVLSIGQKKSNEFNAQIKIILPIVLLTLLIVVIGIIAAIIL</sequence>
<dbReference type="Proteomes" id="UP000269374">
    <property type="component" value="Chromosome"/>
</dbReference>
<accession>A0A387BSY2</accession>